<protein>
    <recommendedName>
        <fullName evidence="4">Fibronectin type-III domain-containing protein</fullName>
    </recommendedName>
</protein>
<feature type="region of interest" description="Disordered" evidence="1">
    <location>
        <begin position="907"/>
        <end position="935"/>
    </location>
</feature>
<sequence length="1625" mass="177988">MVSANAQRLPATINTTVSAPYSVYLSDYYQAGSNKLTTNIIFNDYNEPSWDVRLRLTIESTKLKIQTRPDFFPVQPLNITPGVPVMLSGADLAEYFDFNNLNFSGISAAELRQNARLPEGMYSFCFEVLDYRSGKVLSSKSCANAWLILQDPPRIINPLCDTYVEPAVPQNILFQWQQANAISPNTGFGPSYKLHLYEVTDPSTNPRSAIANGKTLKIFESELLNQTNYLYNIASPTLDPGKLYVYQVQAIDPEGKDVFKNQGYSEVCWFYFGYPMGGSIALNEPLNESGFSKKDPVYFKWSAPDKRVPGQPFAYYLKIVKVNDGQEPEQAMLSNTIWYEKKTNPLTATTGFNFLLDRPLDPMTDYAWQVIAVSGQQEVAKSTVFTFRGPGIIEQFNAGMHIVQVSSTESADLTKLSGIGKVRWSKTDTAIIKFENLKIKELTGGRFVLESGEIIHEFPSIDTIALQPQYEKNGKAVFAPERFRLNKDALSLQGKTTWDLPHPAISPDVAQVVSDTSWLNFDKYKLNGRAYLNDKNTFDLLDPYGFKLSLDTVSAYVIQNNTFYFKLYGAISLPEKVKTKEGGLLSLPIHDARQLFYITPHEQALKKINGQVALLKNADIFMLPQHFIIDLSEEESPAKLVADKAWKGVYIDQFKLNYKTTIDKTDQLSLQQELEHEFAIEEGNEIENWVSSKGLDLKLTQQFNASAKASFNEFQSQLYALKLSVINNSISESHLKGGMLIPFIDTVNYFSYTIPLSDYGFKEGYMDQLDETNFTFNKGGGEQEVKILIKRAVFANRNRLDMALDLEWPSMGVELKAVNGFKVWGNNAIGFGQPNGAVALNKQVNAKVSGFPITIDGIGAGSSSGQYSFGISGKVMMAEDVSGNTGPPEANIYTVAANSFASKESNPTINYENATGSSGSSGDGGGTSDVPLPTFDEKAINASSPEIVEQAEKVKNNLASSSGDTSYSSMDIALLPVEQMDSTTAALFQLYNDFNQRQKVYFDSLLLLLSDPITVLINAQADKLNAKITTKINQLTDSLNEKIGDQVGFLVENLRDRSLTMVSAENTVVYEQINGAAARIQTTITKEVQAAIVQSVGENVTVPLTFYIKEELAKNAAVYIKNEMVSVGLDVKAGEGHAEFKGNVGKKLEGLAKVIFDQKIDFKKLLSNLEALGQDAFKNIDTKLILDQLVGEVAVIVAKAAIEAATGDALDNLSESIGISIPMDFSDLGDKIRKGDLKGALALDPVFIKINTKFVSLNGVVKHTPEDPVYGTVWRGNIDFAVKVPKPFSLDGVFINGRKGGNPYWFCQISPGDGEVQAGGALTRRAKPFDSPVNMGPVSMVGASGRVYSHMRDEPGKAIVPDSTMKYGAYLNFVFFDADKKGSTMRLDVAAGIEMQESGDYVVEFDGNMQLVNTKPDVLKIDENAMALGVVSIKYNSAEEHFIGYGAVTIDKPGALCASGSILVDVKPGAWRVALGSREERLTFVPGCAGWSPTGWLDVNQNTAELGLGLQFSVAAGASFKAGVFALGIRVDAGVAFGLVAKAQYSPSFMLLEAGVWVDLWGRVIVDYQAFALKGSVTLVDLYCQGNMLVKFNPKPSTISGNVSGYVKLVGIISCSFDAGFEKVL</sequence>
<keyword evidence="3" id="KW-1185">Reference proteome</keyword>
<dbReference type="EMBL" id="BMEC01000019">
    <property type="protein sequence ID" value="GGC53775.1"/>
    <property type="molecule type" value="Genomic_DNA"/>
</dbReference>
<accession>A0ABQ1N812</accession>
<evidence type="ECO:0000256" key="1">
    <source>
        <dbReference type="SAM" id="MobiDB-lite"/>
    </source>
</evidence>
<name>A0ABQ1N812_9BACT</name>
<proteinExistence type="predicted"/>
<evidence type="ECO:0000313" key="2">
    <source>
        <dbReference type="EMBL" id="GGC53775.1"/>
    </source>
</evidence>
<dbReference type="Proteomes" id="UP000636010">
    <property type="component" value="Unassembled WGS sequence"/>
</dbReference>
<evidence type="ECO:0008006" key="4">
    <source>
        <dbReference type="Google" id="ProtNLM"/>
    </source>
</evidence>
<evidence type="ECO:0000313" key="3">
    <source>
        <dbReference type="Proteomes" id="UP000636010"/>
    </source>
</evidence>
<organism evidence="2 3">
    <name type="scientific">Marivirga lumbricoides</name>
    <dbReference type="NCBI Taxonomy" id="1046115"/>
    <lineage>
        <taxon>Bacteria</taxon>
        <taxon>Pseudomonadati</taxon>
        <taxon>Bacteroidota</taxon>
        <taxon>Cytophagia</taxon>
        <taxon>Cytophagales</taxon>
        <taxon>Marivirgaceae</taxon>
        <taxon>Marivirga</taxon>
    </lineage>
</organism>
<reference evidence="3" key="1">
    <citation type="journal article" date="2019" name="Int. J. Syst. Evol. Microbiol.">
        <title>The Global Catalogue of Microorganisms (GCM) 10K type strain sequencing project: providing services to taxonomists for standard genome sequencing and annotation.</title>
        <authorList>
            <consortium name="The Broad Institute Genomics Platform"/>
            <consortium name="The Broad Institute Genome Sequencing Center for Infectious Disease"/>
            <person name="Wu L."/>
            <person name="Ma J."/>
        </authorList>
    </citation>
    <scope>NUCLEOTIDE SEQUENCE [LARGE SCALE GENOMIC DNA]</scope>
    <source>
        <strain evidence="3">CGMCC 1.10832</strain>
    </source>
</reference>
<gene>
    <name evidence="2" type="ORF">GCM10011506_44250</name>
</gene>
<comment type="caution">
    <text evidence="2">The sequence shown here is derived from an EMBL/GenBank/DDBJ whole genome shotgun (WGS) entry which is preliminary data.</text>
</comment>